<feature type="signal peptide" evidence="1">
    <location>
        <begin position="1"/>
        <end position="19"/>
    </location>
</feature>
<dbReference type="Proteomes" id="UP000647133">
    <property type="component" value="Unassembled WGS sequence"/>
</dbReference>
<proteinExistence type="predicted"/>
<evidence type="ECO:0000313" key="3">
    <source>
        <dbReference type="Proteomes" id="UP000647133"/>
    </source>
</evidence>
<accession>A0ABR9AJ51</accession>
<feature type="chain" id="PRO_5046896094" description="DUF1579 domain-containing protein" evidence="1">
    <location>
        <begin position="20"/>
        <end position="169"/>
    </location>
</feature>
<keyword evidence="3" id="KW-1185">Reference proteome</keyword>
<organism evidence="2 3">
    <name type="scientific">Echinicola arenosa</name>
    <dbReference type="NCBI Taxonomy" id="2774144"/>
    <lineage>
        <taxon>Bacteria</taxon>
        <taxon>Pseudomonadati</taxon>
        <taxon>Bacteroidota</taxon>
        <taxon>Cytophagia</taxon>
        <taxon>Cytophagales</taxon>
        <taxon>Cyclobacteriaceae</taxon>
        <taxon>Echinicola</taxon>
    </lineage>
</organism>
<keyword evidence="1" id="KW-0732">Signal</keyword>
<reference evidence="2 3" key="1">
    <citation type="submission" date="2020-09" db="EMBL/GenBank/DDBJ databases">
        <title>Echinicola sp. CAU 1574 isolated from sand of Sido Beach.</title>
        <authorList>
            <person name="Kim W."/>
        </authorList>
    </citation>
    <scope>NUCLEOTIDE SEQUENCE [LARGE SCALE GENOMIC DNA]</scope>
    <source>
        <strain evidence="2 3">CAU 1574</strain>
    </source>
</reference>
<evidence type="ECO:0000256" key="1">
    <source>
        <dbReference type="SAM" id="SignalP"/>
    </source>
</evidence>
<dbReference type="EMBL" id="JACYTQ010000002">
    <property type="protein sequence ID" value="MBD8488559.1"/>
    <property type="molecule type" value="Genomic_DNA"/>
</dbReference>
<evidence type="ECO:0000313" key="2">
    <source>
        <dbReference type="EMBL" id="MBD8488559.1"/>
    </source>
</evidence>
<sequence length="169" mass="19224">MKKILCLTVLLMASFGVMAQEKADEAMKKLAFLEGKWEGKAMAMQGPGQQMNLDQHEDVSYKLGGKMLFIEGKGYQGDSLAFNAVAVITYNEWKEGYEMKAWRANGQSTDAYLKELGQDHFEWGFDIPQGGKIKYEISLNDQGQWHEVGQYSPNGEKWYPSFEMTLDKK</sequence>
<protein>
    <recommendedName>
        <fullName evidence="4">DUF1579 domain-containing protein</fullName>
    </recommendedName>
</protein>
<evidence type="ECO:0008006" key="4">
    <source>
        <dbReference type="Google" id="ProtNLM"/>
    </source>
</evidence>
<name>A0ABR9AJ51_9BACT</name>
<comment type="caution">
    <text evidence="2">The sequence shown here is derived from an EMBL/GenBank/DDBJ whole genome shotgun (WGS) entry which is preliminary data.</text>
</comment>
<dbReference type="RefSeq" id="WP_192009422.1">
    <property type="nucleotide sequence ID" value="NZ_JACYTQ010000002.1"/>
</dbReference>
<gene>
    <name evidence="2" type="ORF">IFO69_07380</name>
</gene>